<evidence type="ECO:0000256" key="4">
    <source>
        <dbReference type="ARBA" id="ARBA00023136"/>
    </source>
</evidence>
<dbReference type="GO" id="GO:0016020">
    <property type="term" value="C:membrane"/>
    <property type="evidence" value="ECO:0007669"/>
    <property type="project" value="UniProtKB-SubCell"/>
</dbReference>
<feature type="transmembrane region" description="Helical" evidence="5">
    <location>
        <begin position="12"/>
        <end position="33"/>
    </location>
</feature>
<protein>
    <recommendedName>
        <fullName evidence="6">Major facilitator superfamily (MFS) profile domain-containing protein</fullName>
    </recommendedName>
</protein>
<feature type="transmembrane region" description="Helical" evidence="5">
    <location>
        <begin position="303"/>
        <end position="321"/>
    </location>
</feature>
<feature type="transmembrane region" description="Helical" evidence="5">
    <location>
        <begin position="139"/>
        <end position="160"/>
    </location>
</feature>
<feature type="transmembrane region" description="Helical" evidence="5">
    <location>
        <begin position="172"/>
        <end position="191"/>
    </location>
</feature>
<feature type="domain" description="Major facilitator superfamily (MFS) profile" evidence="6">
    <location>
        <begin position="11"/>
        <end position="389"/>
    </location>
</feature>
<comment type="caution">
    <text evidence="7">The sequence shown here is derived from an EMBL/GenBank/DDBJ whole genome shotgun (WGS) entry which is preliminary data.</text>
</comment>
<gene>
    <name evidence="7" type="ORF">PFISCL1PPCAC_911</name>
</gene>
<organism evidence="7 8">
    <name type="scientific">Pristionchus fissidentatus</name>
    <dbReference type="NCBI Taxonomy" id="1538716"/>
    <lineage>
        <taxon>Eukaryota</taxon>
        <taxon>Metazoa</taxon>
        <taxon>Ecdysozoa</taxon>
        <taxon>Nematoda</taxon>
        <taxon>Chromadorea</taxon>
        <taxon>Rhabditida</taxon>
        <taxon>Rhabditina</taxon>
        <taxon>Diplogasteromorpha</taxon>
        <taxon>Diplogasteroidea</taxon>
        <taxon>Neodiplogasteridae</taxon>
        <taxon>Pristionchus</taxon>
    </lineage>
</organism>
<feature type="non-terminal residue" evidence="7">
    <location>
        <position position="389"/>
    </location>
</feature>
<dbReference type="GO" id="GO:0022857">
    <property type="term" value="F:transmembrane transporter activity"/>
    <property type="evidence" value="ECO:0007669"/>
    <property type="project" value="InterPro"/>
</dbReference>
<dbReference type="PANTHER" id="PTHR24064">
    <property type="entry name" value="SOLUTE CARRIER FAMILY 22 MEMBER"/>
    <property type="match status" value="1"/>
</dbReference>
<dbReference type="Gene3D" id="1.20.1250.20">
    <property type="entry name" value="MFS general substrate transporter like domains"/>
    <property type="match status" value="1"/>
</dbReference>
<dbReference type="Proteomes" id="UP001432322">
    <property type="component" value="Unassembled WGS sequence"/>
</dbReference>
<accession>A0AAV5UTE2</accession>
<reference evidence="7" key="1">
    <citation type="submission" date="2023-10" db="EMBL/GenBank/DDBJ databases">
        <title>Genome assembly of Pristionchus species.</title>
        <authorList>
            <person name="Yoshida K."/>
            <person name="Sommer R.J."/>
        </authorList>
    </citation>
    <scope>NUCLEOTIDE SEQUENCE</scope>
    <source>
        <strain evidence="7">RS5133</strain>
    </source>
</reference>
<feature type="transmembrane region" description="Helical" evidence="5">
    <location>
        <begin position="342"/>
        <end position="359"/>
    </location>
</feature>
<feature type="transmembrane region" description="Helical" evidence="5">
    <location>
        <begin position="271"/>
        <end position="291"/>
    </location>
</feature>
<dbReference type="SUPFAM" id="SSF103473">
    <property type="entry name" value="MFS general substrate transporter"/>
    <property type="match status" value="1"/>
</dbReference>
<comment type="subcellular location">
    <subcellularLocation>
        <location evidence="1">Membrane</location>
        <topology evidence="1">Multi-pass membrane protein</topology>
    </subcellularLocation>
</comment>
<dbReference type="AlphaFoldDB" id="A0AAV5UTE2"/>
<feature type="transmembrane region" description="Helical" evidence="5">
    <location>
        <begin position="114"/>
        <end position="133"/>
    </location>
</feature>
<name>A0AAV5UTE2_9BILA</name>
<dbReference type="InterPro" id="IPR020846">
    <property type="entry name" value="MFS_dom"/>
</dbReference>
<dbReference type="PROSITE" id="PS00217">
    <property type="entry name" value="SUGAR_TRANSPORT_2"/>
    <property type="match status" value="1"/>
</dbReference>
<evidence type="ECO:0000256" key="5">
    <source>
        <dbReference type="SAM" id="Phobius"/>
    </source>
</evidence>
<sequence>RVNRMSVNRFHVAAFLTWQFISFFGVTNLFPIFSNYVPRWKCGDGEIGKDCAEYKRCGGNVTFTDVAFDSAALEFRWICDDAPSAALSSQTQFFGILTGTLSFGLLSDAYGRKWVTSFAMALGLAATTATGFLQHVPLIFAARFFIGLSIGGLKVVGYTFIMEMILPDQRMFLRAVFNWGISRMLLTAVAYCTQEWRAASFGITLLTSPALFALLFIFPESPTWLHSKGRLDEMRTCERRIARLSGVEYAPVKHSKPEKSKSLLQVLRSGALRRLLVLYIMWFTAAVSSYATDLVSSDITGNLYLHQFLFGAALYASKIVLGIVDARVPSFTRRVLHQCSQFFAVICFGILAVFSLIGYNGPLFLLFNVIGIVFIEYTWDACYLCAVES</sequence>
<evidence type="ECO:0000256" key="3">
    <source>
        <dbReference type="ARBA" id="ARBA00022989"/>
    </source>
</evidence>
<dbReference type="EMBL" id="BTSY01000001">
    <property type="protein sequence ID" value="GMT09614.1"/>
    <property type="molecule type" value="Genomic_DNA"/>
</dbReference>
<feature type="transmembrane region" description="Helical" evidence="5">
    <location>
        <begin position="90"/>
        <end position="107"/>
    </location>
</feature>
<feature type="transmembrane region" description="Helical" evidence="5">
    <location>
        <begin position="197"/>
        <end position="218"/>
    </location>
</feature>
<keyword evidence="3 5" id="KW-1133">Transmembrane helix</keyword>
<dbReference type="PROSITE" id="PS50850">
    <property type="entry name" value="MFS"/>
    <property type="match status" value="1"/>
</dbReference>
<evidence type="ECO:0000313" key="7">
    <source>
        <dbReference type="EMBL" id="GMT09614.1"/>
    </source>
</evidence>
<keyword evidence="2 5" id="KW-0812">Transmembrane</keyword>
<evidence type="ECO:0000313" key="8">
    <source>
        <dbReference type="Proteomes" id="UP001432322"/>
    </source>
</evidence>
<dbReference type="InterPro" id="IPR005829">
    <property type="entry name" value="Sugar_transporter_CS"/>
</dbReference>
<evidence type="ECO:0000256" key="2">
    <source>
        <dbReference type="ARBA" id="ARBA00022692"/>
    </source>
</evidence>
<evidence type="ECO:0000256" key="1">
    <source>
        <dbReference type="ARBA" id="ARBA00004141"/>
    </source>
</evidence>
<keyword evidence="8" id="KW-1185">Reference proteome</keyword>
<dbReference type="InterPro" id="IPR005828">
    <property type="entry name" value="MFS_sugar_transport-like"/>
</dbReference>
<keyword evidence="4 5" id="KW-0472">Membrane</keyword>
<feature type="non-terminal residue" evidence="7">
    <location>
        <position position="1"/>
    </location>
</feature>
<dbReference type="InterPro" id="IPR036259">
    <property type="entry name" value="MFS_trans_sf"/>
</dbReference>
<evidence type="ECO:0000259" key="6">
    <source>
        <dbReference type="PROSITE" id="PS50850"/>
    </source>
</evidence>
<dbReference type="Pfam" id="PF00083">
    <property type="entry name" value="Sugar_tr"/>
    <property type="match status" value="1"/>
</dbReference>
<proteinExistence type="predicted"/>